<dbReference type="EMBL" id="WUBS01000011">
    <property type="protein sequence ID" value="NDL64245.1"/>
    <property type="molecule type" value="Genomic_DNA"/>
</dbReference>
<dbReference type="Proteomes" id="UP000461443">
    <property type="component" value="Unassembled WGS sequence"/>
</dbReference>
<dbReference type="AlphaFoldDB" id="A0A845ST56"/>
<proteinExistence type="predicted"/>
<evidence type="ECO:0000313" key="1">
    <source>
        <dbReference type="EMBL" id="NDL64245.1"/>
    </source>
</evidence>
<sequence length="120" mass="13659">MSLYSIDITVGRIQACTRSTIEFILLVSEIETSLLTIRALELCGIPDEVDMDGFTFRSDEIIWIAEQLGEAYESNLIPDYLFQKYVTELILLGQTVDEDAWNYGFRHGVKSAYDCDDGFN</sequence>
<reference evidence="1 2" key="2">
    <citation type="submission" date="2020-02" db="EMBL/GenBank/DDBJ databases">
        <title>The new genus of Enterobacteriales.</title>
        <authorList>
            <person name="Kim I.S."/>
        </authorList>
    </citation>
    <scope>NUCLEOTIDE SEQUENCE [LARGE SCALE GENOMIC DNA]</scope>
    <source>
        <strain evidence="1 2">SAP-6</strain>
    </source>
</reference>
<comment type="caution">
    <text evidence="1">The sequence shown here is derived from an EMBL/GenBank/DDBJ whole genome shotgun (WGS) entry which is preliminary data.</text>
</comment>
<protein>
    <submittedName>
        <fullName evidence="1">Uncharacterized protein</fullName>
    </submittedName>
</protein>
<name>A0A845ST56_9GAMM</name>
<accession>A0A845ST56</accession>
<organism evidence="1 2">
    <name type="scientific">Acerihabitans arboris</name>
    <dbReference type="NCBI Taxonomy" id="2691583"/>
    <lineage>
        <taxon>Bacteria</taxon>
        <taxon>Pseudomonadati</taxon>
        <taxon>Pseudomonadota</taxon>
        <taxon>Gammaproteobacteria</taxon>
        <taxon>Enterobacterales</taxon>
        <taxon>Pectobacteriaceae</taxon>
        <taxon>Acerihabitans</taxon>
    </lineage>
</organism>
<keyword evidence="2" id="KW-1185">Reference proteome</keyword>
<evidence type="ECO:0000313" key="2">
    <source>
        <dbReference type="Proteomes" id="UP000461443"/>
    </source>
</evidence>
<reference evidence="1 2" key="1">
    <citation type="submission" date="2019-12" db="EMBL/GenBank/DDBJ databases">
        <authorList>
            <person name="Lee S.D."/>
        </authorList>
    </citation>
    <scope>NUCLEOTIDE SEQUENCE [LARGE SCALE GENOMIC DNA]</scope>
    <source>
        <strain evidence="1 2">SAP-6</strain>
    </source>
</reference>
<dbReference type="RefSeq" id="WP_162366961.1">
    <property type="nucleotide sequence ID" value="NZ_WUBS01000011.1"/>
</dbReference>
<gene>
    <name evidence="1" type="ORF">GRH90_16010</name>
</gene>